<dbReference type="Proteomes" id="UP000824120">
    <property type="component" value="Chromosome 4"/>
</dbReference>
<evidence type="ECO:0000313" key="2">
    <source>
        <dbReference type="Proteomes" id="UP000824120"/>
    </source>
</evidence>
<keyword evidence="2" id="KW-1185">Reference proteome</keyword>
<comment type="caution">
    <text evidence="1">The sequence shown here is derived from an EMBL/GenBank/DDBJ whole genome shotgun (WGS) entry which is preliminary data.</text>
</comment>
<name>A0A9J5ZIT2_SOLCO</name>
<organism evidence="1 2">
    <name type="scientific">Solanum commersonii</name>
    <name type="common">Commerson's wild potato</name>
    <name type="synonym">Commerson's nightshade</name>
    <dbReference type="NCBI Taxonomy" id="4109"/>
    <lineage>
        <taxon>Eukaryota</taxon>
        <taxon>Viridiplantae</taxon>
        <taxon>Streptophyta</taxon>
        <taxon>Embryophyta</taxon>
        <taxon>Tracheophyta</taxon>
        <taxon>Spermatophyta</taxon>
        <taxon>Magnoliopsida</taxon>
        <taxon>eudicotyledons</taxon>
        <taxon>Gunneridae</taxon>
        <taxon>Pentapetalae</taxon>
        <taxon>asterids</taxon>
        <taxon>lamiids</taxon>
        <taxon>Solanales</taxon>
        <taxon>Solanaceae</taxon>
        <taxon>Solanoideae</taxon>
        <taxon>Solaneae</taxon>
        <taxon>Solanum</taxon>
    </lineage>
</organism>
<dbReference type="AlphaFoldDB" id="A0A9J5ZIT2"/>
<dbReference type="PANTHER" id="PTHR33116">
    <property type="entry name" value="REVERSE TRANSCRIPTASE ZINC-BINDING DOMAIN-CONTAINING PROTEIN-RELATED-RELATED"/>
    <property type="match status" value="1"/>
</dbReference>
<proteinExistence type="predicted"/>
<dbReference type="PANTHER" id="PTHR33116:SF67">
    <property type="entry name" value="REVERSE TRANSCRIPTASE"/>
    <property type="match status" value="1"/>
</dbReference>
<evidence type="ECO:0000313" key="1">
    <source>
        <dbReference type="EMBL" id="KAG5610830.1"/>
    </source>
</evidence>
<gene>
    <name evidence="1" type="ORF">H5410_022111</name>
</gene>
<accession>A0A9J5ZIT2</accession>
<dbReference type="OrthoDB" id="1243493at2759"/>
<dbReference type="EMBL" id="JACXVP010000004">
    <property type="protein sequence ID" value="KAG5610830.1"/>
    <property type="molecule type" value="Genomic_DNA"/>
</dbReference>
<protein>
    <submittedName>
        <fullName evidence="1">Uncharacterized protein</fullName>
    </submittedName>
</protein>
<sequence>MQRMPTIEEVREAVMGLNQNSARGPDGMPEAFYQSTCEIIGQDIHKMTKAFFCGAELPRFITHANLVLLPKKMMVSNFSYLRPISLNNMIILCKTEVSTMNMISETLQKYEEVSKQKVNKDKNEIYLHHSVNRGEYVVAEVAIGILRKEFPFTYLGCSIFYKRKQKFYYQQLIQRIGAKIQGWKGKLLSYGRQEALIKQVLQSNPTHYLSVMVLIHMQKMMTQFFWSSCVEGRDIHWSKWEACVYQTGKEDRY</sequence>
<reference evidence="1 2" key="1">
    <citation type="submission" date="2020-09" db="EMBL/GenBank/DDBJ databases">
        <title>De no assembly of potato wild relative species, Solanum commersonii.</title>
        <authorList>
            <person name="Cho K."/>
        </authorList>
    </citation>
    <scope>NUCLEOTIDE SEQUENCE [LARGE SCALE GENOMIC DNA]</scope>
    <source>
        <strain evidence="1">LZ3.2</strain>
        <tissue evidence="1">Leaf</tissue>
    </source>
</reference>